<organism evidence="1">
    <name type="scientific">marine metagenome</name>
    <dbReference type="NCBI Taxonomy" id="408172"/>
    <lineage>
        <taxon>unclassified sequences</taxon>
        <taxon>metagenomes</taxon>
        <taxon>ecological metagenomes</taxon>
    </lineage>
</organism>
<sequence>MAQGITSNKVSFFKIWKAALLLGAGF</sequence>
<name>A0A381NAV8_9ZZZZ</name>
<dbReference type="EMBL" id="UINC01000210">
    <property type="protein sequence ID" value="SUZ51204.1"/>
    <property type="molecule type" value="Genomic_DNA"/>
</dbReference>
<evidence type="ECO:0000313" key="1">
    <source>
        <dbReference type="EMBL" id="SUZ51204.1"/>
    </source>
</evidence>
<gene>
    <name evidence="1" type="ORF">METZ01_LOCUS4058</name>
</gene>
<dbReference type="AlphaFoldDB" id="A0A381NAV8"/>
<proteinExistence type="predicted"/>
<protein>
    <submittedName>
        <fullName evidence="1">Uncharacterized protein</fullName>
    </submittedName>
</protein>
<accession>A0A381NAV8</accession>
<reference evidence="1" key="1">
    <citation type="submission" date="2018-05" db="EMBL/GenBank/DDBJ databases">
        <authorList>
            <person name="Lanie J.A."/>
            <person name="Ng W.-L."/>
            <person name="Kazmierczak K.M."/>
            <person name="Andrzejewski T.M."/>
            <person name="Davidsen T.M."/>
            <person name="Wayne K.J."/>
            <person name="Tettelin H."/>
            <person name="Glass J.I."/>
            <person name="Rusch D."/>
            <person name="Podicherti R."/>
            <person name="Tsui H.-C.T."/>
            <person name="Winkler M.E."/>
        </authorList>
    </citation>
    <scope>NUCLEOTIDE SEQUENCE</scope>
</reference>